<evidence type="ECO:0000313" key="2">
    <source>
        <dbReference type="EMBL" id="QEC56136.1"/>
    </source>
</evidence>
<organism evidence="2 3">
    <name type="scientific">Flavisolibacter ginsenosidimutans</name>
    <dbReference type="NCBI Taxonomy" id="661481"/>
    <lineage>
        <taxon>Bacteria</taxon>
        <taxon>Pseudomonadati</taxon>
        <taxon>Bacteroidota</taxon>
        <taxon>Chitinophagia</taxon>
        <taxon>Chitinophagales</taxon>
        <taxon>Chitinophagaceae</taxon>
        <taxon>Flavisolibacter</taxon>
    </lineage>
</organism>
<feature type="domain" description="Bacterial bifunctional deaminase-reductase C-terminal" evidence="1">
    <location>
        <begin position="4"/>
        <end position="179"/>
    </location>
</feature>
<dbReference type="PANTHER" id="PTHR38011:SF11">
    <property type="entry name" value="2,5-DIAMINO-6-RIBOSYLAMINO-4(3H)-PYRIMIDINONE 5'-PHOSPHATE REDUCTASE"/>
    <property type="match status" value="1"/>
</dbReference>
<reference evidence="2 3" key="1">
    <citation type="journal article" date="2015" name="Int. J. Syst. Evol. Microbiol.">
        <title>Flavisolibacter ginsenosidimutans sp. nov., with ginsenoside-converting activity isolated from soil used for cultivating ginseng.</title>
        <authorList>
            <person name="Zhao Y."/>
            <person name="Liu Q."/>
            <person name="Kang M.S."/>
            <person name="Jin F."/>
            <person name="Yu H."/>
            <person name="Im W.T."/>
        </authorList>
    </citation>
    <scope>NUCLEOTIDE SEQUENCE [LARGE SCALE GENOMIC DNA]</scope>
    <source>
        <strain evidence="2 3">Gsoil 636</strain>
    </source>
</reference>
<gene>
    <name evidence="2" type="ORF">FSB75_09600</name>
</gene>
<dbReference type="InterPro" id="IPR024072">
    <property type="entry name" value="DHFR-like_dom_sf"/>
</dbReference>
<dbReference type="AlphaFoldDB" id="A0A5B8UID5"/>
<dbReference type="GO" id="GO:0008703">
    <property type="term" value="F:5-amino-6-(5-phosphoribosylamino)uracil reductase activity"/>
    <property type="evidence" value="ECO:0007669"/>
    <property type="project" value="InterPro"/>
</dbReference>
<proteinExistence type="predicted"/>
<dbReference type="InterPro" id="IPR002734">
    <property type="entry name" value="RibDG_C"/>
</dbReference>
<dbReference type="KEGG" id="fgg:FSB75_09600"/>
<dbReference type="SUPFAM" id="SSF53597">
    <property type="entry name" value="Dihydrofolate reductase-like"/>
    <property type="match status" value="1"/>
</dbReference>
<dbReference type="Gene3D" id="3.40.430.10">
    <property type="entry name" value="Dihydrofolate Reductase, subunit A"/>
    <property type="match status" value="1"/>
</dbReference>
<dbReference type="Pfam" id="PF01872">
    <property type="entry name" value="RibD_C"/>
    <property type="match status" value="1"/>
</dbReference>
<dbReference type="GO" id="GO:0009231">
    <property type="term" value="P:riboflavin biosynthetic process"/>
    <property type="evidence" value="ECO:0007669"/>
    <property type="project" value="InterPro"/>
</dbReference>
<protein>
    <submittedName>
        <fullName evidence="2">Dihydrofolate reductase</fullName>
    </submittedName>
</protein>
<dbReference type="RefSeq" id="WP_146786228.1">
    <property type="nucleotide sequence ID" value="NZ_BAABIO010000001.1"/>
</dbReference>
<evidence type="ECO:0000259" key="1">
    <source>
        <dbReference type="Pfam" id="PF01872"/>
    </source>
</evidence>
<keyword evidence="3" id="KW-1185">Reference proteome</keyword>
<dbReference type="PANTHER" id="PTHR38011">
    <property type="entry name" value="DIHYDROFOLATE REDUCTASE FAMILY PROTEIN (AFU_ORTHOLOGUE AFUA_8G06820)"/>
    <property type="match status" value="1"/>
</dbReference>
<dbReference type="EMBL" id="CP042433">
    <property type="protein sequence ID" value="QEC56136.1"/>
    <property type="molecule type" value="Genomic_DNA"/>
</dbReference>
<name>A0A5B8UID5_9BACT</name>
<sequence>MKRIVWFMHVTLDGFVAGPNGEMNWINVGEELFDYAGRETAAADTALYGRVTYDMMQGYWPTAADGPNPSKHDIEHSGWYNSVTKVVVSKTLKGKELDKTKIISENVAEQIQELKEGEGANIVVFGSPSIGHLLMQHNLIDDYWLFVNPVVLGEGIPLFAGSRLQLKLVSSERLASGVLALHYEKDVK</sequence>
<dbReference type="Proteomes" id="UP000321204">
    <property type="component" value="Chromosome"/>
</dbReference>
<dbReference type="OrthoDB" id="195113at2"/>
<dbReference type="InterPro" id="IPR050765">
    <property type="entry name" value="Riboflavin_Biosynth_HTPR"/>
</dbReference>
<evidence type="ECO:0000313" key="3">
    <source>
        <dbReference type="Proteomes" id="UP000321204"/>
    </source>
</evidence>
<accession>A0A5B8UID5</accession>